<name>A0A346ACA0_AERHY</name>
<dbReference type="InterPro" id="IPR017946">
    <property type="entry name" value="PLC-like_Pdiesterase_TIM-brl"/>
</dbReference>
<dbReference type="Gene3D" id="3.20.20.190">
    <property type="entry name" value="Phosphatidylinositol (PI) phosphodiesterase"/>
    <property type="match status" value="1"/>
</dbReference>
<organism evidence="1">
    <name type="scientific">Aeromonas hydrophila</name>
    <dbReference type="NCBI Taxonomy" id="644"/>
    <lineage>
        <taxon>Bacteria</taxon>
        <taxon>Pseudomonadati</taxon>
        <taxon>Pseudomonadota</taxon>
        <taxon>Gammaproteobacteria</taxon>
        <taxon>Aeromonadales</taxon>
        <taxon>Aeromonadaceae</taxon>
        <taxon>Aeromonas</taxon>
    </lineage>
</organism>
<dbReference type="GO" id="GO:0008081">
    <property type="term" value="F:phosphoric diester hydrolase activity"/>
    <property type="evidence" value="ECO:0007669"/>
    <property type="project" value="InterPro"/>
</dbReference>
<reference evidence="1" key="1">
    <citation type="submission" date="2018-06" db="EMBL/GenBank/DDBJ databases">
        <title>Genetic diversity of the Aeromonas Hydrophila O antigens and development of a suspension array for serotype detection.</title>
        <authorList>
            <person name="Cao H."/>
            <person name="Liu B."/>
        </authorList>
    </citation>
    <scope>NUCLEOTIDE SEQUENCE</scope>
    <source>
        <strain evidence="1">G5372</strain>
    </source>
</reference>
<dbReference type="AlphaFoldDB" id="A0A346ACA0"/>
<dbReference type="SUPFAM" id="SSF51695">
    <property type="entry name" value="PLC-like phosphodiesterases"/>
    <property type="match status" value="1"/>
</dbReference>
<accession>A0A346ACA0</accession>
<gene>
    <name evidence="1" type="primary">wesF</name>
</gene>
<protein>
    <recommendedName>
        <fullName evidence="2">Phosphodiesterase</fullName>
    </recommendedName>
</protein>
<sequence length="211" mass="24651">MEIISHRGYWKTAEEKNTMEAFARSFRLGFGTETDIRDYRGQLVVSHDIPTEKSININDFLAAYKDSCTDGHLALNIKSDGLQKVLVQALSEFRIKNYFIFDMSIPDTIESIKYSLNIFSRYSEYECESGLWLQSKGIWYDNFGHNKIDINFIENVLSREMKICIVSDELHRRNQSNQWRILKSISNELLSSSNIILCTDHPEEAYEYFSQ</sequence>
<evidence type="ECO:0008006" key="2">
    <source>
        <dbReference type="Google" id="ProtNLM"/>
    </source>
</evidence>
<proteinExistence type="predicted"/>
<dbReference type="GO" id="GO:0006629">
    <property type="term" value="P:lipid metabolic process"/>
    <property type="evidence" value="ECO:0007669"/>
    <property type="project" value="InterPro"/>
</dbReference>
<dbReference type="EMBL" id="MH449675">
    <property type="protein sequence ID" value="AXL04862.1"/>
    <property type="molecule type" value="Genomic_DNA"/>
</dbReference>
<evidence type="ECO:0000313" key="1">
    <source>
        <dbReference type="EMBL" id="AXL04862.1"/>
    </source>
</evidence>